<dbReference type="GO" id="GO:0003677">
    <property type="term" value="F:DNA binding"/>
    <property type="evidence" value="ECO:0007669"/>
    <property type="project" value="InterPro"/>
</dbReference>
<dbReference type="GO" id="GO:0006362">
    <property type="term" value="P:transcription elongation by RNA polymerase I"/>
    <property type="evidence" value="ECO:0007669"/>
    <property type="project" value="TreeGrafter"/>
</dbReference>
<dbReference type="PANTHER" id="PTHR10535">
    <property type="entry name" value="DNA-DIRECTED RNA POLYMERASES I, II, AND III SUBUNIT RPABC1"/>
    <property type="match status" value="1"/>
</dbReference>
<keyword evidence="1" id="KW-0804">Transcription</keyword>
<dbReference type="GO" id="GO:0042797">
    <property type="term" value="P:tRNA transcription by RNA polymerase III"/>
    <property type="evidence" value="ECO:0007669"/>
    <property type="project" value="TreeGrafter"/>
</dbReference>
<accession>A0A6C0CUM4</accession>
<feature type="domain" description="RNA polymerase subunit H/Rpb5 C-terminal" evidence="2">
    <location>
        <begin position="145"/>
        <end position="218"/>
    </location>
</feature>
<dbReference type="GO" id="GO:0005736">
    <property type="term" value="C:RNA polymerase I complex"/>
    <property type="evidence" value="ECO:0007669"/>
    <property type="project" value="TreeGrafter"/>
</dbReference>
<dbReference type="PANTHER" id="PTHR10535:SF0">
    <property type="entry name" value="DNA-DIRECTED RNA POLYMERASES I, II, AND III SUBUNIT RPABC1"/>
    <property type="match status" value="1"/>
</dbReference>
<dbReference type="SUPFAM" id="SSF55287">
    <property type="entry name" value="RPB5-like RNA polymerase subunit"/>
    <property type="match status" value="1"/>
</dbReference>
<evidence type="ECO:0000313" key="3">
    <source>
        <dbReference type="EMBL" id="QHT08536.1"/>
    </source>
</evidence>
<proteinExistence type="predicted"/>
<evidence type="ECO:0000256" key="1">
    <source>
        <dbReference type="ARBA" id="ARBA00023163"/>
    </source>
</evidence>
<sequence>MTTINNSSSLISSIYKSRKTILELMKKQNYNTGDYDNFSVNEVNTMYQNKQLDILLEKKQDENAPNTVRKQKIYITYYLAKTLRPQNVQEIIDDLFNLEEVLTKEDTLMIIVKDDMNETLTNLLKHIWEQDGILIIIQSIKRLQFNILEHTLVPEHRVLTNEEVDKIKLRYNITDDSQFPDISRFDPIAQVIGIRPGQVCEIIRPSKTAINSYYYRICV</sequence>
<dbReference type="Pfam" id="PF01191">
    <property type="entry name" value="RNA_pol_Rpb5_C"/>
    <property type="match status" value="1"/>
</dbReference>
<organism evidence="3">
    <name type="scientific">viral metagenome</name>
    <dbReference type="NCBI Taxonomy" id="1070528"/>
    <lineage>
        <taxon>unclassified sequences</taxon>
        <taxon>metagenomes</taxon>
        <taxon>organismal metagenomes</taxon>
    </lineage>
</organism>
<dbReference type="GO" id="GO:0005665">
    <property type="term" value="C:RNA polymerase II, core complex"/>
    <property type="evidence" value="ECO:0007669"/>
    <property type="project" value="TreeGrafter"/>
</dbReference>
<dbReference type="Gene3D" id="3.90.940.20">
    <property type="entry name" value="RPB5-like RNA polymerase subunit"/>
    <property type="match status" value="1"/>
</dbReference>
<dbReference type="InterPro" id="IPR035913">
    <property type="entry name" value="RPB5-like_sf"/>
</dbReference>
<dbReference type="InterPro" id="IPR014381">
    <property type="entry name" value="Arch_Rpo5/euc_Rpb5"/>
</dbReference>
<name>A0A6C0CUM4_9ZZZZ</name>
<dbReference type="PIRSF" id="PIRSF000747">
    <property type="entry name" value="RPB5"/>
    <property type="match status" value="1"/>
</dbReference>
<dbReference type="GO" id="GO:0005666">
    <property type="term" value="C:RNA polymerase III complex"/>
    <property type="evidence" value="ECO:0007669"/>
    <property type="project" value="TreeGrafter"/>
</dbReference>
<dbReference type="AlphaFoldDB" id="A0A6C0CUM4"/>
<dbReference type="GO" id="GO:0006366">
    <property type="term" value="P:transcription by RNA polymerase II"/>
    <property type="evidence" value="ECO:0007669"/>
    <property type="project" value="TreeGrafter"/>
</dbReference>
<protein>
    <recommendedName>
        <fullName evidence="2">RNA polymerase subunit H/Rpb5 C-terminal domain-containing protein</fullName>
    </recommendedName>
</protein>
<dbReference type="EMBL" id="MN739498">
    <property type="protein sequence ID" value="QHT08536.1"/>
    <property type="molecule type" value="Genomic_DNA"/>
</dbReference>
<dbReference type="InterPro" id="IPR000783">
    <property type="entry name" value="RNA_pol_subH/Rpb5_C"/>
</dbReference>
<dbReference type="GO" id="GO:0003899">
    <property type="term" value="F:DNA-directed RNA polymerase activity"/>
    <property type="evidence" value="ECO:0007669"/>
    <property type="project" value="InterPro"/>
</dbReference>
<evidence type="ECO:0000259" key="2">
    <source>
        <dbReference type="Pfam" id="PF01191"/>
    </source>
</evidence>
<reference evidence="3" key="1">
    <citation type="journal article" date="2020" name="Nature">
        <title>Giant virus diversity and host interactions through global metagenomics.</title>
        <authorList>
            <person name="Schulz F."/>
            <person name="Roux S."/>
            <person name="Paez-Espino D."/>
            <person name="Jungbluth S."/>
            <person name="Walsh D.A."/>
            <person name="Denef V.J."/>
            <person name="McMahon K.D."/>
            <person name="Konstantinidis K.T."/>
            <person name="Eloe-Fadrosh E.A."/>
            <person name="Kyrpides N.C."/>
            <person name="Woyke T."/>
        </authorList>
    </citation>
    <scope>NUCLEOTIDE SEQUENCE</scope>
    <source>
        <strain evidence="3">GVMAG-M-3300022752-66</strain>
    </source>
</reference>